<evidence type="ECO:0000256" key="1">
    <source>
        <dbReference type="SAM" id="MobiDB-lite"/>
    </source>
</evidence>
<dbReference type="Proteomes" id="UP000006591">
    <property type="component" value="Chromosome 2"/>
</dbReference>
<dbReference type="Gramene" id="ONIVA02G28170.1">
    <property type="protein sequence ID" value="ONIVA02G28170.1"/>
    <property type="gene ID" value="ONIVA02G28170"/>
</dbReference>
<dbReference type="AlphaFoldDB" id="A0A0E0GAD2"/>
<sequence>MGSGVVGEGSRRGSGVVGGGRGMASPAERSACGRDKEISGRWRLEKERERIRAGRKNRGIRGAALSGSRLGWTRVQQKNEPPPPDLPREGVERGRREPPPLDLPTPAVDATTILKSTANPPPLREETRGRGRRDGPEGAATGEGGETGGRVPRQPLVGGRPPLQRLVESGGRAPPQSLVGGRGAVVAFRLREREGIGGREEMKFRVGINLDRPFDRTASASLTLGRRTIGPPNGPASLGWDKISVFSLSNFKHLCIFRNSISTILIIYYCLLI</sequence>
<feature type="compositionally biased region" description="Basic and acidic residues" evidence="1">
    <location>
        <begin position="123"/>
        <end position="136"/>
    </location>
</feature>
<keyword evidence="3" id="KW-1185">Reference proteome</keyword>
<name>A0A0E0GAD2_ORYNI</name>
<dbReference type="HOGENOM" id="CLU_1020770_0_0_1"/>
<reference evidence="2" key="2">
    <citation type="submission" date="2018-04" db="EMBL/GenBank/DDBJ databases">
        <title>OnivRS2 (Oryza nivara Reference Sequence Version 2).</title>
        <authorList>
            <person name="Zhang J."/>
            <person name="Kudrna D."/>
            <person name="Lee S."/>
            <person name="Talag J."/>
            <person name="Rajasekar S."/>
            <person name="Welchert J."/>
            <person name="Hsing Y.-I."/>
            <person name="Wing R.A."/>
        </authorList>
    </citation>
    <scope>NUCLEOTIDE SEQUENCE [LARGE SCALE GENOMIC DNA]</scope>
    <source>
        <strain evidence="2">SL10</strain>
    </source>
</reference>
<evidence type="ECO:0000313" key="3">
    <source>
        <dbReference type="Proteomes" id="UP000006591"/>
    </source>
</evidence>
<organism evidence="2">
    <name type="scientific">Oryza nivara</name>
    <name type="common">Indian wild rice</name>
    <name type="synonym">Oryza sativa f. spontanea</name>
    <dbReference type="NCBI Taxonomy" id="4536"/>
    <lineage>
        <taxon>Eukaryota</taxon>
        <taxon>Viridiplantae</taxon>
        <taxon>Streptophyta</taxon>
        <taxon>Embryophyta</taxon>
        <taxon>Tracheophyta</taxon>
        <taxon>Spermatophyta</taxon>
        <taxon>Magnoliopsida</taxon>
        <taxon>Liliopsida</taxon>
        <taxon>Poales</taxon>
        <taxon>Poaceae</taxon>
        <taxon>BOP clade</taxon>
        <taxon>Oryzoideae</taxon>
        <taxon>Oryzeae</taxon>
        <taxon>Oryzinae</taxon>
        <taxon>Oryza</taxon>
    </lineage>
</organism>
<protein>
    <submittedName>
        <fullName evidence="2">Uncharacterized protein</fullName>
    </submittedName>
</protein>
<proteinExistence type="predicted"/>
<dbReference type="EnsemblPlants" id="ONIVA02G28170.1">
    <property type="protein sequence ID" value="ONIVA02G28170.1"/>
    <property type="gene ID" value="ONIVA02G28170"/>
</dbReference>
<feature type="compositionally biased region" description="Basic and acidic residues" evidence="1">
    <location>
        <begin position="31"/>
        <end position="52"/>
    </location>
</feature>
<feature type="compositionally biased region" description="Basic and acidic residues" evidence="1">
    <location>
        <begin position="86"/>
        <end position="99"/>
    </location>
</feature>
<feature type="region of interest" description="Disordered" evidence="1">
    <location>
        <begin position="1"/>
        <end position="178"/>
    </location>
</feature>
<accession>A0A0E0GAD2</accession>
<evidence type="ECO:0000313" key="2">
    <source>
        <dbReference type="EnsemblPlants" id="ONIVA02G28170.1"/>
    </source>
</evidence>
<reference evidence="2" key="1">
    <citation type="submission" date="2015-04" db="UniProtKB">
        <authorList>
            <consortium name="EnsemblPlants"/>
        </authorList>
    </citation>
    <scope>IDENTIFICATION</scope>
    <source>
        <strain evidence="2">SL10</strain>
    </source>
</reference>